<keyword evidence="8" id="KW-0443">Lipid metabolism</keyword>
<keyword evidence="7" id="KW-1133">Transmembrane helix</keyword>
<sequence length="135" mass="15494">METVRNRYILSMSRRNGFFKLALETGASVIPCMSFGETSIYNTIKARKGTYTQKIQDWIQRRLGFPAFLFYANGLAPYPKPINTVVGAPISCDRVMNPTVEQISALKSEYVENLLKLFRRYKNVYDPLAEEVEII</sequence>
<keyword evidence="5" id="KW-0812">Transmembrane</keyword>
<keyword evidence="4" id="KW-0808">Transferase</keyword>
<comment type="similarity">
    <text evidence="2">Belongs to the diacylglycerol acyltransferase family.</text>
</comment>
<evidence type="ECO:0000256" key="10">
    <source>
        <dbReference type="ARBA" id="ARBA00023315"/>
    </source>
</evidence>
<evidence type="ECO:0000313" key="12">
    <source>
        <dbReference type="Proteomes" id="UP001497525"/>
    </source>
</evidence>
<dbReference type="EMBL" id="CAXLJL010000069">
    <property type="protein sequence ID" value="CAL5130668.1"/>
    <property type="molecule type" value="Genomic_DNA"/>
</dbReference>
<evidence type="ECO:0000256" key="5">
    <source>
        <dbReference type="ARBA" id="ARBA00022692"/>
    </source>
</evidence>
<evidence type="ECO:0000256" key="9">
    <source>
        <dbReference type="ARBA" id="ARBA00023136"/>
    </source>
</evidence>
<name>A0AAV2T2L3_CALDB</name>
<accession>A0AAV2T2L3</accession>
<keyword evidence="9" id="KW-0472">Membrane</keyword>
<protein>
    <submittedName>
        <fullName evidence="11">Uncharacterized protein</fullName>
    </submittedName>
</protein>
<gene>
    <name evidence="11" type="ORF">CDAUBV1_LOCUS2841</name>
</gene>
<dbReference type="GO" id="GO:0006629">
    <property type="term" value="P:lipid metabolic process"/>
    <property type="evidence" value="ECO:0007669"/>
    <property type="project" value="UniProtKB-KW"/>
</dbReference>
<keyword evidence="3" id="KW-0444">Lipid biosynthesis</keyword>
<keyword evidence="10" id="KW-0012">Acyltransferase</keyword>
<evidence type="ECO:0000256" key="2">
    <source>
        <dbReference type="ARBA" id="ARBA00005420"/>
    </source>
</evidence>
<comment type="subcellular location">
    <subcellularLocation>
        <location evidence="1">Endoplasmic reticulum membrane</location>
        <topology evidence="1">Multi-pass membrane protein</topology>
    </subcellularLocation>
</comment>
<comment type="caution">
    <text evidence="11">The sequence shown here is derived from an EMBL/GenBank/DDBJ whole genome shotgun (WGS) entry which is preliminary data.</text>
</comment>
<evidence type="ECO:0000256" key="3">
    <source>
        <dbReference type="ARBA" id="ARBA00022516"/>
    </source>
</evidence>
<dbReference type="Proteomes" id="UP001497525">
    <property type="component" value="Unassembled WGS sequence"/>
</dbReference>
<keyword evidence="6" id="KW-0256">Endoplasmic reticulum</keyword>
<evidence type="ECO:0000313" key="11">
    <source>
        <dbReference type="EMBL" id="CAL5130668.1"/>
    </source>
</evidence>
<dbReference type="GO" id="GO:0005789">
    <property type="term" value="C:endoplasmic reticulum membrane"/>
    <property type="evidence" value="ECO:0007669"/>
    <property type="project" value="UniProtKB-SubCell"/>
</dbReference>
<evidence type="ECO:0000256" key="8">
    <source>
        <dbReference type="ARBA" id="ARBA00023098"/>
    </source>
</evidence>
<evidence type="ECO:0000256" key="4">
    <source>
        <dbReference type="ARBA" id="ARBA00022679"/>
    </source>
</evidence>
<dbReference type="AlphaFoldDB" id="A0AAV2T2L3"/>
<evidence type="ECO:0000256" key="7">
    <source>
        <dbReference type="ARBA" id="ARBA00022989"/>
    </source>
</evidence>
<organism evidence="11 12">
    <name type="scientific">Calicophoron daubneyi</name>
    <name type="common">Rumen fluke</name>
    <name type="synonym">Paramphistomum daubneyi</name>
    <dbReference type="NCBI Taxonomy" id="300641"/>
    <lineage>
        <taxon>Eukaryota</taxon>
        <taxon>Metazoa</taxon>
        <taxon>Spiralia</taxon>
        <taxon>Lophotrochozoa</taxon>
        <taxon>Platyhelminthes</taxon>
        <taxon>Trematoda</taxon>
        <taxon>Digenea</taxon>
        <taxon>Plagiorchiida</taxon>
        <taxon>Pronocephalata</taxon>
        <taxon>Paramphistomoidea</taxon>
        <taxon>Paramphistomidae</taxon>
        <taxon>Calicophoron</taxon>
    </lineage>
</organism>
<dbReference type="PANTHER" id="PTHR12317">
    <property type="entry name" value="DIACYLGLYCEROL O-ACYLTRANSFERASE"/>
    <property type="match status" value="1"/>
</dbReference>
<evidence type="ECO:0000256" key="6">
    <source>
        <dbReference type="ARBA" id="ARBA00022824"/>
    </source>
</evidence>
<dbReference type="Pfam" id="PF03982">
    <property type="entry name" value="DAGAT"/>
    <property type="match status" value="1"/>
</dbReference>
<dbReference type="InterPro" id="IPR007130">
    <property type="entry name" value="DAGAT"/>
</dbReference>
<evidence type="ECO:0000256" key="1">
    <source>
        <dbReference type="ARBA" id="ARBA00004477"/>
    </source>
</evidence>
<reference evidence="11" key="1">
    <citation type="submission" date="2024-06" db="EMBL/GenBank/DDBJ databases">
        <authorList>
            <person name="Liu X."/>
            <person name="Lenzi L."/>
            <person name="Haldenby T S."/>
            <person name="Uol C."/>
        </authorList>
    </citation>
    <scope>NUCLEOTIDE SEQUENCE</scope>
</reference>
<dbReference type="GO" id="GO:0008374">
    <property type="term" value="F:O-acyltransferase activity"/>
    <property type="evidence" value="ECO:0007669"/>
    <property type="project" value="InterPro"/>
</dbReference>
<proteinExistence type="inferred from homology"/>